<dbReference type="Pfam" id="PF03907">
    <property type="entry name" value="Spo7"/>
    <property type="match status" value="1"/>
</dbReference>
<feature type="transmembrane region" description="Helical" evidence="1">
    <location>
        <begin position="80"/>
        <end position="98"/>
    </location>
</feature>
<keyword evidence="1" id="KW-0812">Transmembrane</keyword>
<dbReference type="GO" id="GO:0071595">
    <property type="term" value="C:Nem1-Spo7 phosphatase complex"/>
    <property type="evidence" value="ECO:0007669"/>
    <property type="project" value="EnsemblFungi"/>
</dbReference>
<dbReference type="PANTHER" id="PTHR28249">
    <property type="entry name" value="SPORULATION-SPECIFIC PROTEIN SPO7"/>
    <property type="match status" value="1"/>
</dbReference>
<feature type="transmembrane region" description="Helical" evidence="1">
    <location>
        <begin position="49"/>
        <end position="68"/>
    </location>
</feature>
<keyword evidence="3" id="KW-1185">Reference proteome</keyword>
<feature type="non-terminal residue" evidence="2">
    <location>
        <position position="1"/>
    </location>
</feature>
<dbReference type="GO" id="GO:0006998">
    <property type="term" value="P:nuclear envelope organization"/>
    <property type="evidence" value="ECO:0007669"/>
    <property type="project" value="EnsemblFungi"/>
</dbReference>
<keyword evidence="1" id="KW-1133">Transmembrane helix</keyword>
<reference evidence="3" key="1">
    <citation type="submission" date="2016-05" db="EMBL/GenBank/DDBJ databases">
        <title>Comparative genomics of biotechnologically important yeasts.</title>
        <authorList>
            <consortium name="DOE Joint Genome Institute"/>
            <person name="Riley R."/>
            <person name="Haridas S."/>
            <person name="Wolfe K.H."/>
            <person name="Lopes M.R."/>
            <person name="Hittinger C.T."/>
            <person name="Goker M."/>
            <person name="Salamov A."/>
            <person name="Wisecaver J."/>
            <person name="Long T.M."/>
            <person name="Aerts A.L."/>
            <person name="Barry K."/>
            <person name="Choi C."/>
            <person name="Clum A."/>
            <person name="Coughlan A.Y."/>
            <person name="Deshpande S."/>
            <person name="Douglass A.P."/>
            <person name="Hanson S.J."/>
            <person name="Klenk H.-P."/>
            <person name="Labutti K."/>
            <person name="Lapidus A."/>
            <person name="Lindquist E."/>
            <person name="Lipzen A."/>
            <person name="Meier-Kolthoff J.P."/>
            <person name="Ohm R.A."/>
            <person name="Otillar R.P."/>
            <person name="Pangilinan J."/>
            <person name="Peng Y."/>
            <person name="Rokas A."/>
            <person name="Rosa C.A."/>
            <person name="Scheuner C."/>
            <person name="Sibirny A.A."/>
            <person name="Slot J.C."/>
            <person name="Stielow J.B."/>
            <person name="Sun H."/>
            <person name="Kurtzman C.P."/>
            <person name="Blackwell M."/>
            <person name="Grigoriev I.V."/>
            <person name="Jeffries T.W."/>
        </authorList>
    </citation>
    <scope>NUCLEOTIDE SEQUENCE [LARGE SCALE GENOMIC DNA]</scope>
    <source>
        <strain evidence="3">NRRL Y-2460</strain>
    </source>
</reference>
<feature type="non-terminal residue" evidence="2">
    <location>
        <position position="225"/>
    </location>
</feature>
<name>A0A1E4TT54_PACTA</name>
<organism evidence="2 3">
    <name type="scientific">Pachysolen tannophilus NRRL Y-2460</name>
    <dbReference type="NCBI Taxonomy" id="669874"/>
    <lineage>
        <taxon>Eukaryota</taxon>
        <taxon>Fungi</taxon>
        <taxon>Dikarya</taxon>
        <taxon>Ascomycota</taxon>
        <taxon>Saccharomycotina</taxon>
        <taxon>Pichiomycetes</taxon>
        <taxon>Pachysolenaceae</taxon>
        <taxon>Pachysolen</taxon>
    </lineage>
</organism>
<dbReference type="InterPro" id="IPR005605">
    <property type="entry name" value="Spo7"/>
</dbReference>
<evidence type="ECO:0000256" key="1">
    <source>
        <dbReference type="SAM" id="Phobius"/>
    </source>
</evidence>
<dbReference type="GO" id="GO:0019888">
    <property type="term" value="F:protein phosphatase regulator activity"/>
    <property type="evidence" value="ECO:0007669"/>
    <property type="project" value="InterPro"/>
</dbReference>
<dbReference type="GO" id="GO:0071072">
    <property type="term" value="P:negative regulation of phospholipid biosynthetic process"/>
    <property type="evidence" value="ECO:0007669"/>
    <property type="project" value="EnsemblFungi"/>
</dbReference>
<evidence type="ECO:0000313" key="3">
    <source>
        <dbReference type="Proteomes" id="UP000094236"/>
    </source>
</evidence>
<dbReference type="OrthoDB" id="5599171at2759"/>
<dbReference type="STRING" id="669874.A0A1E4TT54"/>
<dbReference type="GO" id="GO:0061709">
    <property type="term" value="P:reticulophagy"/>
    <property type="evidence" value="ECO:0007669"/>
    <property type="project" value="EnsemblFungi"/>
</dbReference>
<keyword evidence="1" id="KW-0472">Membrane</keyword>
<sequence>RSRSKSSKRRPSRSREELPPVAKVFKNLLILEESLRQQVAQQRSLRNNYLAFLTVLLSFLTISLYKLYFSLVEPTGYLKFFYRFISVISFVTLSLYYISGDYHRTIVLPKKFLSSTNKGLRQLNVRLIKVKTPLSDKYTDLFRYSLKILSSFLKWLLNLTGPLKNFKIGKFFEKIILSIENRSQPRVGATEVKLVLNPRIFNTHTRENWEMYRNEFWSREGARRR</sequence>
<accession>A0A1E4TT54</accession>
<gene>
    <name evidence="2" type="ORF">PACTADRAFT_29328</name>
</gene>
<protein>
    <submittedName>
        <fullName evidence="2">Uncharacterized protein</fullName>
    </submittedName>
</protein>
<dbReference type="GO" id="GO:0004721">
    <property type="term" value="F:phosphoprotein phosphatase activity"/>
    <property type="evidence" value="ECO:0007669"/>
    <property type="project" value="EnsemblFungi"/>
</dbReference>
<dbReference type="PANTHER" id="PTHR28249:SF1">
    <property type="entry name" value="SPORULATION-SPECIFIC PROTEIN SPO7"/>
    <property type="match status" value="1"/>
</dbReference>
<proteinExistence type="predicted"/>
<evidence type="ECO:0000313" key="2">
    <source>
        <dbReference type="EMBL" id="ODV94932.1"/>
    </source>
</evidence>
<dbReference type="AlphaFoldDB" id="A0A1E4TT54"/>
<dbReference type="EMBL" id="KV454015">
    <property type="protein sequence ID" value="ODV94932.1"/>
    <property type="molecule type" value="Genomic_DNA"/>
</dbReference>
<dbReference type="Proteomes" id="UP000094236">
    <property type="component" value="Unassembled WGS sequence"/>
</dbReference>